<dbReference type="STRING" id="1423801.FD50_GL000724"/>
<gene>
    <name evidence="9" type="ORF">FD50_GL000724</name>
</gene>
<keyword evidence="5 7" id="KW-1133">Transmembrane helix</keyword>
<dbReference type="InterPro" id="IPR011701">
    <property type="entry name" value="MFS"/>
</dbReference>
<dbReference type="GO" id="GO:0022857">
    <property type="term" value="F:transmembrane transporter activity"/>
    <property type="evidence" value="ECO:0007669"/>
    <property type="project" value="InterPro"/>
</dbReference>
<keyword evidence="2" id="KW-0813">Transport</keyword>
<evidence type="ECO:0000313" key="10">
    <source>
        <dbReference type="Proteomes" id="UP000051166"/>
    </source>
</evidence>
<dbReference type="InterPro" id="IPR020846">
    <property type="entry name" value="MFS_dom"/>
</dbReference>
<feature type="transmembrane region" description="Helical" evidence="7">
    <location>
        <begin position="118"/>
        <end position="139"/>
    </location>
</feature>
<evidence type="ECO:0000256" key="6">
    <source>
        <dbReference type="ARBA" id="ARBA00023136"/>
    </source>
</evidence>
<keyword evidence="4 7" id="KW-0812">Transmembrane</keyword>
<dbReference type="CDD" id="cd17324">
    <property type="entry name" value="MFS_NepI_like"/>
    <property type="match status" value="1"/>
</dbReference>
<feature type="transmembrane region" description="Helical" evidence="7">
    <location>
        <begin position="359"/>
        <end position="378"/>
    </location>
</feature>
<evidence type="ECO:0000256" key="3">
    <source>
        <dbReference type="ARBA" id="ARBA00022475"/>
    </source>
</evidence>
<dbReference type="PANTHER" id="PTHR43124">
    <property type="entry name" value="PURINE EFFLUX PUMP PBUE"/>
    <property type="match status" value="1"/>
</dbReference>
<feature type="transmembrane region" description="Helical" evidence="7">
    <location>
        <begin position="222"/>
        <end position="247"/>
    </location>
</feature>
<dbReference type="Pfam" id="PF07690">
    <property type="entry name" value="MFS_1"/>
    <property type="match status" value="1"/>
</dbReference>
<evidence type="ECO:0000313" key="9">
    <source>
        <dbReference type="EMBL" id="KRL98909.1"/>
    </source>
</evidence>
<reference evidence="9 10" key="1">
    <citation type="journal article" date="2015" name="Genome Announc.">
        <title>Expanding the biotechnology potential of lactobacilli through comparative genomics of 213 strains and associated genera.</title>
        <authorList>
            <person name="Sun Z."/>
            <person name="Harris H.M."/>
            <person name="McCann A."/>
            <person name="Guo C."/>
            <person name="Argimon S."/>
            <person name="Zhang W."/>
            <person name="Yang X."/>
            <person name="Jeffery I.B."/>
            <person name="Cooney J.C."/>
            <person name="Kagawa T.F."/>
            <person name="Liu W."/>
            <person name="Song Y."/>
            <person name="Salvetti E."/>
            <person name="Wrobel A."/>
            <person name="Rasinkangas P."/>
            <person name="Parkhill J."/>
            <person name="Rea M.C."/>
            <person name="O'Sullivan O."/>
            <person name="Ritari J."/>
            <person name="Douillard F.P."/>
            <person name="Paul Ross R."/>
            <person name="Yang R."/>
            <person name="Briner A.E."/>
            <person name="Felis G.E."/>
            <person name="de Vos W.M."/>
            <person name="Barrangou R."/>
            <person name="Klaenhammer T.R."/>
            <person name="Caufield P.W."/>
            <person name="Cui Y."/>
            <person name="Zhang H."/>
            <person name="O'Toole P.W."/>
        </authorList>
    </citation>
    <scope>NUCLEOTIDE SEQUENCE [LARGE SCALE GENOMIC DNA]</scope>
    <source>
        <strain evidence="9 10">DSM 16230</strain>
    </source>
</reference>
<feature type="domain" description="Major facilitator superfamily (MFS) profile" evidence="8">
    <location>
        <begin position="27"/>
        <end position="407"/>
    </location>
</feature>
<feature type="transmembrane region" description="Helical" evidence="7">
    <location>
        <begin position="23"/>
        <end position="45"/>
    </location>
</feature>
<dbReference type="Gene3D" id="1.20.1250.20">
    <property type="entry name" value="MFS general substrate transporter like domains"/>
    <property type="match status" value="1"/>
</dbReference>
<sequence length="410" mass="44274">MDKKLINQGALTLRSHRAANSQIAVFIIIGLFFGVFVIGADSFIISPLLPTITHEFKASVAETSASVTIYAFCYALGAPFFGPLGDRVNKRLLLMTGILIFLTGTLLCALANKLALFYMYRALAGIGASIFLPNVWAFIGDFFSGKQLNQAVGIVMSALSLSIAIGVPLGTTLSQLSDWHMAFWGSALLTLVCILVLFFTIPKNLSVIQHPKNIGYFNSFSTVLSTPNAVPALLITLFWMFGFYSVYTFLGTFIVDTFKFNTATTGYIFIAYGLSNFCASFLGGKVMNYLGKKRSVLTNGGVSLLVMLVIAFWGNNLGILLLALILLALTQGFGVTALQAYIVNVVPSNRATVMSINSSFLYLGLTLGSLLGGLLLKFTGFKSITILAAFGFLLALLITLKLSQQPNRKP</sequence>
<proteinExistence type="predicted"/>
<dbReference type="Proteomes" id="UP000051166">
    <property type="component" value="Unassembled WGS sequence"/>
</dbReference>
<dbReference type="SUPFAM" id="SSF103473">
    <property type="entry name" value="MFS general substrate transporter"/>
    <property type="match status" value="1"/>
</dbReference>
<evidence type="ECO:0000256" key="1">
    <source>
        <dbReference type="ARBA" id="ARBA00004651"/>
    </source>
</evidence>
<dbReference type="PANTHER" id="PTHR43124:SF3">
    <property type="entry name" value="CHLORAMPHENICOL EFFLUX PUMP RV0191"/>
    <property type="match status" value="1"/>
</dbReference>
<dbReference type="PATRIC" id="fig|1423801.4.peg.735"/>
<protein>
    <submittedName>
        <fullName evidence="9">MFS family major facilitator transporter</fullName>
    </submittedName>
</protein>
<feature type="transmembrane region" description="Helical" evidence="7">
    <location>
        <begin position="267"/>
        <end position="284"/>
    </location>
</feature>
<comment type="caution">
    <text evidence="9">The sequence shown here is derived from an EMBL/GenBank/DDBJ whole genome shotgun (WGS) entry which is preliminary data.</text>
</comment>
<dbReference type="InterPro" id="IPR036259">
    <property type="entry name" value="MFS_trans_sf"/>
</dbReference>
<feature type="transmembrane region" description="Helical" evidence="7">
    <location>
        <begin position="384"/>
        <end position="402"/>
    </location>
</feature>
<evidence type="ECO:0000259" key="8">
    <source>
        <dbReference type="PROSITE" id="PS50850"/>
    </source>
</evidence>
<comment type="subcellular location">
    <subcellularLocation>
        <location evidence="1">Cell membrane</location>
        <topology evidence="1">Multi-pass membrane protein</topology>
    </subcellularLocation>
</comment>
<dbReference type="InterPro" id="IPR050189">
    <property type="entry name" value="MFS_Efflux_Transporters"/>
</dbReference>
<accession>A0A0R1UZR2</accession>
<feature type="transmembrane region" description="Helical" evidence="7">
    <location>
        <begin position="181"/>
        <end position="201"/>
    </location>
</feature>
<dbReference type="EMBL" id="AZFQ01000036">
    <property type="protein sequence ID" value="KRL98909.1"/>
    <property type="molecule type" value="Genomic_DNA"/>
</dbReference>
<feature type="transmembrane region" description="Helical" evidence="7">
    <location>
        <begin position="319"/>
        <end position="347"/>
    </location>
</feature>
<keyword evidence="10" id="KW-1185">Reference proteome</keyword>
<evidence type="ECO:0000256" key="7">
    <source>
        <dbReference type="SAM" id="Phobius"/>
    </source>
</evidence>
<feature type="transmembrane region" description="Helical" evidence="7">
    <location>
        <begin position="151"/>
        <end position="169"/>
    </location>
</feature>
<dbReference type="AlphaFoldDB" id="A0A0R1UZR2"/>
<evidence type="ECO:0000256" key="5">
    <source>
        <dbReference type="ARBA" id="ARBA00022989"/>
    </source>
</evidence>
<keyword evidence="3" id="KW-1003">Cell membrane</keyword>
<name>A0A0R1UZR2_9LACO</name>
<evidence type="ECO:0000256" key="4">
    <source>
        <dbReference type="ARBA" id="ARBA00022692"/>
    </source>
</evidence>
<feature type="transmembrane region" description="Helical" evidence="7">
    <location>
        <begin position="65"/>
        <end position="85"/>
    </location>
</feature>
<dbReference type="GO" id="GO:0005886">
    <property type="term" value="C:plasma membrane"/>
    <property type="evidence" value="ECO:0007669"/>
    <property type="project" value="UniProtKB-SubCell"/>
</dbReference>
<organism evidence="9 10">
    <name type="scientific">Liquorilactobacillus satsumensis DSM 16230 = JCM 12392</name>
    <dbReference type="NCBI Taxonomy" id="1423801"/>
    <lineage>
        <taxon>Bacteria</taxon>
        <taxon>Bacillati</taxon>
        <taxon>Bacillota</taxon>
        <taxon>Bacilli</taxon>
        <taxon>Lactobacillales</taxon>
        <taxon>Lactobacillaceae</taxon>
        <taxon>Liquorilactobacillus</taxon>
    </lineage>
</organism>
<keyword evidence="6 7" id="KW-0472">Membrane</keyword>
<feature type="transmembrane region" description="Helical" evidence="7">
    <location>
        <begin position="92"/>
        <end position="112"/>
    </location>
</feature>
<dbReference type="PROSITE" id="PS50850">
    <property type="entry name" value="MFS"/>
    <property type="match status" value="1"/>
</dbReference>
<evidence type="ECO:0000256" key="2">
    <source>
        <dbReference type="ARBA" id="ARBA00022448"/>
    </source>
</evidence>
<dbReference type="OrthoDB" id="212436at2"/>
<feature type="transmembrane region" description="Helical" evidence="7">
    <location>
        <begin position="296"/>
        <end position="313"/>
    </location>
</feature>